<feature type="region of interest" description="Disordered" evidence="1">
    <location>
        <begin position="124"/>
        <end position="162"/>
    </location>
</feature>
<evidence type="ECO:0000313" key="4">
    <source>
        <dbReference type="Proteomes" id="UP000012073"/>
    </source>
</evidence>
<feature type="transmembrane region" description="Helical" evidence="2">
    <location>
        <begin position="67"/>
        <end position="89"/>
    </location>
</feature>
<proteinExistence type="predicted"/>
<evidence type="ECO:0008006" key="5">
    <source>
        <dbReference type="Google" id="ProtNLM"/>
    </source>
</evidence>
<organism evidence="3 4">
    <name type="scientific">Chondrus crispus</name>
    <name type="common">Carrageen Irish moss</name>
    <name type="synonym">Polymorpha crispa</name>
    <dbReference type="NCBI Taxonomy" id="2769"/>
    <lineage>
        <taxon>Eukaryota</taxon>
        <taxon>Rhodophyta</taxon>
        <taxon>Florideophyceae</taxon>
        <taxon>Rhodymeniophycidae</taxon>
        <taxon>Gigartinales</taxon>
        <taxon>Gigartinaceae</taxon>
        <taxon>Chondrus</taxon>
    </lineage>
</organism>
<feature type="transmembrane region" description="Helical" evidence="2">
    <location>
        <begin position="40"/>
        <end position="60"/>
    </location>
</feature>
<reference evidence="4" key="1">
    <citation type="journal article" date="2013" name="Proc. Natl. Acad. Sci. U.S.A.">
        <title>Genome structure and metabolic features in the red seaweed Chondrus crispus shed light on evolution of the Archaeplastida.</title>
        <authorList>
            <person name="Collen J."/>
            <person name="Porcel B."/>
            <person name="Carre W."/>
            <person name="Ball S.G."/>
            <person name="Chaparro C."/>
            <person name="Tonon T."/>
            <person name="Barbeyron T."/>
            <person name="Michel G."/>
            <person name="Noel B."/>
            <person name="Valentin K."/>
            <person name="Elias M."/>
            <person name="Artiguenave F."/>
            <person name="Arun A."/>
            <person name="Aury J.M."/>
            <person name="Barbosa-Neto J.F."/>
            <person name="Bothwell J.H."/>
            <person name="Bouget F.Y."/>
            <person name="Brillet L."/>
            <person name="Cabello-Hurtado F."/>
            <person name="Capella-Gutierrez S."/>
            <person name="Charrier B."/>
            <person name="Cladiere L."/>
            <person name="Cock J.M."/>
            <person name="Coelho S.M."/>
            <person name="Colleoni C."/>
            <person name="Czjzek M."/>
            <person name="Da Silva C."/>
            <person name="Delage L."/>
            <person name="Denoeud F."/>
            <person name="Deschamps P."/>
            <person name="Dittami S.M."/>
            <person name="Gabaldon T."/>
            <person name="Gachon C.M."/>
            <person name="Groisillier A."/>
            <person name="Herve C."/>
            <person name="Jabbari K."/>
            <person name="Katinka M."/>
            <person name="Kloareg B."/>
            <person name="Kowalczyk N."/>
            <person name="Labadie K."/>
            <person name="Leblanc C."/>
            <person name="Lopez P.J."/>
            <person name="McLachlan D.H."/>
            <person name="Meslet-Cladiere L."/>
            <person name="Moustafa A."/>
            <person name="Nehr Z."/>
            <person name="Nyvall Collen P."/>
            <person name="Panaud O."/>
            <person name="Partensky F."/>
            <person name="Poulain J."/>
            <person name="Rensing S.A."/>
            <person name="Rousvoal S."/>
            <person name="Samson G."/>
            <person name="Symeonidi A."/>
            <person name="Weissenbach J."/>
            <person name="Zambounis A."/>
            <person name="Wincker P."/>
            <person name="Boyen C."/>
        </authorList>
    </citation>
    <scope>NUCLEOTIDE SEQUENCE [LARGE SCALE GENOMIC DNA]</scope>
    <source>
        <strain evidence="4">cv. Stackhouse</strain>
    </source>
</reference>
<sequence length="174" mass="17377">MTAVQPSFSHLFSSFLPLLPLSLSDTQSLLLLLLSPCLASLVALLILCLLLSLTLAVAGLAAALASLATLCACGLFGLAAAATAAVAIAGVGTGIMAGLLVTFAAASAIAEAISRRFGQDITGEEQGASSQTDKKERVVTEDESTPGSEVTEKNGEALAPGGGVKLGASPIFFT</sequence>
<dbReference type="Proteomes" id="UP000012073">
    <property type="component" value="Unassembled WGS sequence"/>
</dbReference>
<gene>
    <name evidence="3" type="ORF">CHC_T00005361001</name>
</gene>
<evidence type="ECO:0000256" key="1">
    <source>
        <dbReference type="SAM" id="MobiDB-lite"/>
    </source>
</evidence>
<dbReference type="AlphaFoldDB" id="R7QGM3"/>
<dbReference type="EMBL" id="HG001822">
    <property type="protein sequence ID" value="CDF37239.1"/>
    <property type="molecule type" value="Genomic_DNA"/>
</dbReference>
<keyword evidence="4" id="KW-1185">Reference proteome</keyword>
<protein>
    <recommendedName>
        <fullName evidence="5">Transmembrane protein</fullName>
    </recommendedName>
</protein>
<keyword evidence="2" id="KW-0812">Transmembrane</keyword>
<dbReference type="GeneID" id="17324775"/>
<evidence type="ECO:0000313" key="3">
    <source>
        <dbReference type="EMBL" id="CDF37239.1"/>
    </source>
</evidence>
<evidence type="ECO:0000256" key="2">
    <source>
        <dbReference type="SAM" id="Phobius"/>
    </source>
</evidence>
<keyword evidence="2" id="KW-1133">Transmembrane helix</keyword>
<dbReference type="RefSeq" id="XP_005717058.1">
    <property type="nucleotide sequence ID" value="XM_005717001.1"/>
</dbReference>
<dbReference type="KEGG" id="ccp:CHC_T00005361001"/>
<dbReference type="Gramene" id="CDF37239">
    <property type="protein sequence ID" value="CDF37239"/>
    <property type="gene ID" value="CHC_T00005361001"/>
</dbReference>
<accession>R7QGM3</accession>
<name>R7QGM3_CHOCR</name>
<feature type="transmembrane region" description="Helical" evidence="2">
    <location>
        <begin position="95"/>
        <end position="113"/>
    </location>
</feature>
<keyword evidence="2" id="KW-0472">Membrane</keyword>